<name>F6EJB1_HOYSD</name>
<accession>F6EJB1</accession>
<dbReference type="AlphaFoldDB" id="F6EJB1"/>
<dbReference type="KEGG" id="asd:AS9A_4093"/>
<dbReference type="EMBL" id="CP002786">
    <property type="protein sequence ID" value="AEF42527.1"/>
    <property type="molecule type" value="Genomic_DNA"/>
</dbReference>
<organism evidence="1 2">
    <name type="scientific">Hoyosella subflava (strain DSM 45089 / JCM 17490 / NBRC 109087 / DQS3-9A1)</name>
    <name type="common">Amycolicicoccus subflavus</name>
    <dbReference type="NCBI Taxonomy" id="443218"/>
    <lineage>
        <taxon>Bacteria</taxon>
        <taxon>Bacillati</taxon>
        <taxon>Actinomycetota</taxon>
        <taxon>Actinomycetes</taxon>
        <taxon>Mycobacteriales</taxon>
        <taxon>Hoyosellaceae</taxon>
        <taxon>Hoyosella</taxon>
    </lineage>
</organism>
<proteinExistence type="predicted"/>
<evidence type="ECO:0000313" key="2">
    <source>
        <dbReference type="Proteomes" id="UP000009235"/>
    </source>
</evidence>
<gene>
    <name evidence="1" type="ordered locus">AS9A_4093</name>
</gene>
<dbReference type="Proteomes" id="UP000009235">
    <property type="component" value="Chromosome"/>
</dbReference>
<protein>
    <submittedName>
        <fullName evidence="1">Uncharacterized protein</fullName>
    </submittedName>
</protein>
<reference evidence="1 2" key="1">
    <citation type="journal article" date="2011" name="J. Bacteriol.">
        <title>Complete genome sequence of Amycolicicoccus subflavus DQS3-9A1T, an actinomycete isolated from crude oil-polluted soil.</title>
        <authorList>
            <person name="Cai M."/>
            <person name="Chen W.M."/>
            <person name="Nie Y."/>
            <person name="Chi C.Q."/>
            <person name="Wang Y.N."/>
            <person name="Tang Y.Q."/>
            <person name="Li G.Y."/>
            <person name="Wu X.L."/>
        </authorList>
    </citation>
    <scope>NUCLEOTIDE SEQUENCE [LARGE SCALE GENOMIC DNA]</scope>
    <source>
        <strain evidence="2">DSM 45089 / DQS3-9A1</strain>
    </source>
</reference>
<dbReference type="HOGENOM" id="CLU_3094868_0_0_11"/>
<keyword evidence="2" id="KW-1185">Reference proteome</keyword>
<evidence type="ECO:0000313" key="1">
    <source>
        <dbReference type="EMBL" id="AEF42527.1"/>
    </source>
</evidence>
<sequence length="51" mass="5428">MPIVPPLSNEFVRRGGIVTHPAGSFAAYSIVHHIFGASARALAVVWSPLVM</sequence>